<dbReference type="InterPro" id="IPR011041">
    <property type="entry name" value="Quinoprot_gluc/sorb_DH_b-prop"/>
</dbReference>
<dbReference type="SMART" id="SM00758">
    <property type="entry name" value="PA14"/>
    <property type="match status" value="1"/>
</dbReference>
<gene>
    <name evidence="8" type="primary">cycA</name>
    <name evidence="8" type="ORF">CA12_18180</name>
</gene>
<protein>
    <submittedName>
        <fullName evidence="8">Cytochrome c-552</fullName>
    </submittedName>
</protein>
<dbReference type="Gene3D" id="1.10.760.10">
    <property type="entry name" value="Cytochrome c-like domain"/>
    <property type="match status" value="2"/>
</dbReference>
<feature type="chain" id="PRO_5021903272" evidence="5">
    <location>
        <begin position="24"/>
        <end position="1661"/>
    </location>
</feature>
<dbReference type="Pfam" id="PF23500">
    <property type="entry name" value="DUF7133"/>
    <property type="match status" value="2"/>
</dbReference>
<dbReference type="RefSeq" id="WP_145358635.1">
    <property type="nucleotide sequence ID" value="NZ_CP036265.1"/>
</dbReference>
<dbReference type="SUPFAM" id="SSF52266">
    <property type="entry name" value="SGNH hydrolase"/>
    <property type="match status" value="1"/>
</dbReference>
<keyword evidence="3 4" id="KW-0408">Iron</keyword>
<dbReference type="InterPro" id="IPR036909">
    <property type="entry name" value="Cyt_c-like_dom_sf"/>
</dbReference>
<evidence type="ECO:0000313" key="8">
    <source>
        <dbReference type="EMBL" id="QDT15727.1"/>
    </source>
</evidence>
<evidence type="ECO:0000259" key="6">
    <source>
        <dbReference type="PROSITE" id="PS51007"/>
    </source>
</evidence>
<dbReference type="PANTHER" id="PTHR33546">
    <property type="entry name" value="LARGE, MULTIFUNCTIONAL SECRETED PROTEIN-RELATED"/>
    <property type="match status" value="1"/>
</dbReference>
<dbReference type="KEGG" id="acaf:CA12_18180"/>
<dbReference type="InterPro" id="IPR016024">
    <property type="entry name" value="ARM-type_fold"/>
</dbReference>
<dbReference type="GO" id="GO:0016788">
    <property type="term" value="F:hydrolase activity, acting on ester bonds"/>
    <property type="evidence" value="ECO:0007669"/>
    <property type="project" value="UniProtKB-ARBA"/>
</dbReference>
<dbReference type="InterPro" id="IPR009056">
    <property type="entry name" value="Cyt_c-like_dom"/>
</dbReference>
<evidence type="ECO:0000256" key="3">
    <source>
        <dbReference type="ARBA" id="ARBA00023004"/>
    </source>
</evidence>
<reference evidence="8 9" key="1">
    <citation type="submission" date="2019-02" db="EMBL/GenBank/DDBJ databases">
        <title>Deep-cultivation of Planctomycetes and their phenomic and genomic characterization uncovers novel biology.</title>
        <authorList>
            <person name="Wiegand S."/>
            <person name="Jogler M."/>
            <person name="Boedeker C."/>
            <person name="Pinto D."/>
            <person name="Vollmers J."/>
            <person name="Rivas-Marin E."/>
            <person name="Kohn T."/>
            <person name="Peeters S.H."/>
            <person name="Heuer A."/>
            <person name="Rast P."/>
            <person name="Oberbeckmann S."/>
            <person name="Bunk B."/>
            <person name="Jeske O."/>
            <person name="Meyerdierks A."/>
            <person name="Storesund J.E."/>
            <person name="Kallscheuer N."/>
            <person name="Luecker S."/>
            <person name="Lage O.M."/>
            <person name="Pohl T."/>
            <person name="Merkel B.J."/>
            <person name="Hornburger P."/>
            <person name="Mueller R.-W."/>
            <person name="Bruemmer F."/>
            <person name="Labrenz M."/>
            <person name="Spormann A.M."/>
            <person name="Op den Camp H."/>
            <person name="Overmann J."/>
            <person name="Amann R."/>
            <person name="Jetten M.S.M."/>
            <person name="Mascher T."/>
            <person name="Medema M.H."/>
            <person name="Devos D.P."/>
            <person name="Kaster A.-K."/>
            <person name="Ovreas L."/>
            <person name="Rohde M."/>
            <person name="Galperin M.Y."/>
            <person name="Jogler C."/>
        </authorList>
    </citation>
    <scope>NUCLEOTIDE SEQUENCE [LARGE SCALE GENOMIC DNA]</scope>
    <source>
        <strain evidence="8 9">CA12</strain>
    </source>
</reference>
<dbReference type="InterPro" id="IPR055557">
    <property type="entry name" value="DUF7133"/>
</dbReference>
<evidence type="ECO:0000313" key="9">
    <source>
        <dbReference type="Proteomes" id="UP000318741"/>
    </source>
</evidence>
<keyword evidence="1 4" id="KW-0349">Heme</keyword>
<feature type="domain" description="PA14" evidence="7">
    <location>
        <begin position="1077"/>
        <end position="1216"/>
    </location>
</feature>
<dbReference type="Proteomes" id="UP000318741">
    <property type="component" value="Chromosome"/>
</dbReference>
<dbReference type="SUPFAM" id="SSF46626">
    <property type="entry name" value="Cytochrome c"/>
    <property type="match status" value="2"/>
</dbReference>
<feature type="domain" description="Cytochrome c" evidence="6">
    <location>
        <begin position="1341"/>
        <end position="1437"/>
    </location>
</feature>
<dbReference type="SUPFAM" id="SSF50952">
    <property type="entry name" value="Soluble quinoprotein glucose dehydrogenase"/>
    <property type="match status" value="1"/>
</dbReference>
<evidence type="ECO:0000256" key="1">
    <source>
        <dbReference type="ARBA" id="ARBA00022617"/>
    </source>
</evidence>
<dbReference type="EMBL" id="CP036265">
    <property type="protein sequence ID" value="QDT15727.1"/>
    <property type="molecule type" value="Genomic_DNA"/>
</dbReference>
<dbReference type="InterPro" id="IPR037524">
    <property type="entry name" value="PA14/GLEYA"/>
</dbReference>
<dbReference type="GO" id="GO:0046872">
    <property type="term" value="F:metal ion binding"/>
    <property type="evidence" value="ECO:0007669"/>
    <property type="project" value="UniProtKB-KW"/>
</dbReference>
<sequence length="1661" mass="181999" precursor="true">MSFRPRSVLALLIAAACVPAAVADEIEFKQGDHVAYIGNTLADRMQHHAWLETYLHALLPDRELTFRNLGFSGDELKQRQRADNFGDADQWLTKVEADVIFCFFGYNEALEGEGGLASFKKDLEDVIAGMRSQKYNGESAPRLVMFSPIAHENLNSPHLPDGSANNANLALYTEAMRAVCEAKQVPFVDLFSLSQKLYAESEEPLTTNGVHLLDRGDRLLARAILTAPDSPLAHLANGPLPADEEIADLREAALNKNYEWFSRYRVVDEYNVFGGRSKLAWFGQSNGDVMMREMEIFDVKTANRDRVVWAIAQGSNAEPQDDNLPPELVVRPNKEGPLEDGAFPYLGGEEAISQMTVQDGLEVNLFASEKEFPRLVNPVQMSVDPDGRLWASVWTSYPHWNPTEPRRDAIVILPDEDRDGKADDCIVFADGLNSVTGFEFWGGGVLVAALPELWFLKDTDGDNKADVKIRMLQGLSSADSHHSANAMLLGPDGWLYWSRGIFNVAAIETPTQTYRSGKSGVHRFNPRTFEMEFHYPIGPNPHGDVFDQWGYQFANDGTSGTGGYVSIGKGLRPGGREWFKKEWRPVAATGLLASEHFPEDQQGNFLICNTIGFLGVLQYEVQYNGAEITADRTDDLLQSTDPNFRPVDVEIGGDGALYVADWQNTLIGHMQHNMRDPNRDHAHGRIYRVTAKGRDLIPAVTMSDASTAEVLQNFFSGTNNVRYRARLELSGRDAAEVLREIAAFTDSLDPKQGDADRDAAQALLECLWVHEEFRVPNIDLVKKTFQAEEPRVRAAAIRTLGHWAQHLQGGKPMTGHLPGWDALLLAAATDESALVRAEALKAAVEFADYESAAPAEAIFAAATRPTDPELNDVLEYARGEIDVKAMLAEAIRSGKPLSPAAEAYALENASPELLLELDRSPAVYQALLTRARIPDSFRLEAVQATAKAAGRTPLAQLAASLRTAEAEQWASLEDLAALLPELAGDAAADQQILQQILDESQSADVREAAYAAWLPAGDAEAIWGHASRSRDRLGALLTSLGASGDPAVRERFAPRVRPLMFEVPEALRSDADSRTVKPGPAVSFEYFAPNPKNVRNETLDELKPALTGQLDQFEKFVPGGAQDAFATRQTAGLVVPVTGDYTFHLASDDGSRLYVDGKEVVNHDGLHGMNEKRGTVRLDAGVHEIVLNYFDNGGNDGLKIAWEGPGISKRPIDSTVLRSAGSGNLRQQALGVIADWPENPERKVDDFARLIADGALLGPALRSLASLPGRQVAERLPPAEAKAVLDALLKQADAATPVERQSAEFSNLLTLAGQLATANRVPVGQRLADLRASIPVEADPRVMALGAEVYSRESHCATCHQPSGQGLPNLYPPIDGTLWATGDEDRLIRMVLDGMHGAIEVKGKRYSSPPLPPMTGFRQLLTDEEIAAVLTYVRNSWSNRAKPITPAKVAEMRAIDRGEDATFWSAVDLLNEYPLEDGSQPIEQPSLDGWVPRLIREWKANDFTEADLAAGGRSYESGKLAFKRIGCTQCHQIEGDGGEFGPNLAQLDPKKRTAAYVLESMLNPSKEIEPKYAMRTYLTTSGEVASGFVIEETDDEIRLKSDPLARAEPTVVLKSEVVDEMTSDQSAMPNGLLNYFTKEEVLDLVAYVRAGGDSNSEVFKK</sequence>
<dbReference type="Pfam" id="PF13472">
    <property type="entry name" value="Lipase_GDSL_2"/>
    <property type="match status" value="1"/>
</dbReference>
<evidence type="ECO:0000256" key="4">
    <source>
        <dbReference type="PROSITE-ProRule" id="PRU00433"/>
    </source>
</evidence>
<organism evidence="8 9">
    <name type="scientific">Alienimonas californiensis</name>
    <dbReference type="NCBI Taxonomy" id="2527989"/>
    <lineage>
        <taxon>Bacteria</taxon>
        <taxon>Pseudomonadati</taxon>
        <taxon>Planctomycetota</taxon>
        <taxon>Planctomycetia</taxon>
        <taxon>Planctomycetales</taxon>
        <taxon>Planctomycetaceae</taxon>
        <taxon>Alienimonas</taxon>
    </lineage>
</organism>
<dbReference type="PROSITE" id="PS51007">
    <property type="entry name" value="CYTC"/>
    <property type="match status" value="2"/>
</dbReference>
<dbReference type="PROSITE" id="PS51820">
    <property type="entry name" value="PA14"/>
    <property type="match status" value="1"/>
</dbReference>
<dbReference type="InterPro" id="IPR013427">
    <property type="entry name" value="Haem-bd_dom_put"/>
</dbReference>
<dbReference type="SUPFAM" id="SSF56988">
    <property type="entry name" value="Anthrax protective antigen"/>
    <property type="match status" value="1"/>
</dbReference>
<dbReference type="InterPro" id="IPR013830">
    <property type="entry name" value="SGNH_hydro"/>
</dbReference>
<dbReference type="Gene3D" id="1.25.10.10">
    <property type="entry name" value="Leucine-rich Repeat Variant"/>
    <property type="match status" value="1"/>
</dbReference>
<keyword evidence="9" id="KW-1185">Reference proteome</keyword>
<dbReference type="InterPro" id="IPR013428">
    <property type="entry name" value="Membrane-bound_put_N"/>
</dbReference>
<evidence type="ECO:0000256" key="2">
    <source>
        <dbReference type="ARBA" id="ARBA00022723"/>
    </source>
</evidence>
<dbReference type="Pfam" id="PF00034">
    <property type="entry name" value="Cytochrom_C"/>
    <property type="match status" value="1"/>
</dbReference>
<dbReference type="Gene3D" id="3.40.50.1110">
    <property type="entry name" value="SGNH hydrolase"/>
    <property type="match status" value="1"/>
</dbReference>
<dbReference type="InterPro" id="IPR011989">
    <property type="entry name" value="ARM-like"/>
</dbReference>
<dbReference type="Gene3D" id="3.90.182.10">
    <property type="entry name" value="Toxin - Anthrax Protective Antigen,domain 1"/>
    <property type="match status" value="1"/>
</dbReference>
<evidence type="ECO:0000256" key="5">
    <source>
        <dbReference type="SAM" id="SignalP"/>
    </source>
</evidence>
<dbReference type="GO" id="GO:0020037">
    <property type="term" value="F:heme binding"/>
    <property type="evidence" value="ECO:0007669"/>
    <property type="project" value="InterPro"/>
</dbReference>
<dbReference type="PROSITE" id="PS51257">
    <property type="entry name" value="PROKAR_LIPOPROTEIN"/>
    <property type="match status" value="1"/>
</dbReference>
<dbReference type="NCBIfam" id="TIGR02604">
    <property type="entry name" value="Piru_Ver_Nterm"/>
    <property type="match status" value="1"/>
</dbReference>
<keyword evidence="5" id="KW-0732">Signal</keyword>
<feature type="signal peptide" evidence="5">
    <location>
        <begin position="1"/>
        <end position="23"/>
    </location>
</feature>
<dbReference type="InterPro" id="IPR036514">
    <property type="entry name" value="SGNH_hydro_sf"/>
</dbReference>
<evidence type="ECO:0000259" key="7">
    <source>
        <dbReference type="PROSITE" id="PS51820"/>
    </source>
</evidence>
<dbReference type="Pfam" id="PF07691">
    <property type="entry name" value="PA14"/>
    <property type="match status" value="1"/>
</dbReference>
<accession>A0A517P8N4</accession>
<dbReference type="GO" id="GO:0009055">
    <property type="term" value="F:electron transfer activity"/>
    <property type="evidence" value="ECO:0007669"/>
    <property type="project" value="InterPro"/>
</dbReference>
<dbReference type="PANTHER" id="PTHR33546:SF1">
    <property type="entry name" value="LARGE, MULTIFUNCTIONAL SECRETED PROTEIN"/>
    <property type="match status" value="1"/>
</dbReference>
<dbReference type="CDD" id="cd01834">
    <property type="entry name" value="SGNH_hydrolase_like_2"/>
    <property type="match status" value="1"/>
</dbReference>
<feature type="domain" description="Cytochrome c" evidence="6">
    <location>
        <begin position="1513"/>
        <end position="1652"/>
    </location>
</feature>
<dbReference type="NCBIfam" id="TIGR02603">
    <property type="entry name" value="CxxCH_TIGR02603"/>
    <property type="match status" value="1"/>
</dbReference>
<dbReference type="Gene3D" id="2.120.10.30">
    <property type="entry name" value="TolB, C-terminal domain"/>
    <property type="match status" value="1"/>
</dbReference>
<keyword evidence="2 4" id="KW-0479">Metal-binding</keyword>
<dbReference type="InterPro" id="IPR011658">
    <property type="entry name" value="PA14_dom"/>
</dbReference>
<name>A0A517P8N4_9PLAN</name>
<proteinExistence type="predicted"/>
<dbReference type="SUPFAM" id="SSF48371">
    <property type="entry name" value="ARM repeat"/>
    <property type="match status" value="1"/>
</dbReference>
<dbReference type="OrthoDB" id="228131at2"/>
<dbReference type="InterPro" id="IPR011042">
    <property type="entry name" value="6-blade_b-propeller_TolB-like"/>
</dbReference>